<name>A0ABW7EXB3_9BURK</name>
<dbReference type="PANTHER" id="PTHR35604">
    <property type="entry name" value="TRANSPOSASE INSH FOR INSERTION SEQUENCE ELEMENT IS5A-RELATED"/>
    <property type="match status" value="1"/>
</dbReference>
<protein>
    <submittedName>
        <fullName evidence="2">Transposase</fullName>
    </submittedName>
</protein>
<dbReference type="RefSeq" id="WP_394473315.1">
    <property type="nucleotide sequence ID" value="NZ_JBIGHY010000019.1"/>
</dbReference>
<feature type="compositionally biased region" description="Polar residues" evidence="1">
    <location>
        <begin position="91"/>
        <end position="115"/>
    </location>
</feature>
<comment type="caution">
    <text evidence="2">The sequence shown here is derived from an EMBL/GenBank/DDBJ whole genome shotgun (WGS) entry which is preliminary data.</text>
</comment>
<organism evidence="2 3">
    <name type="scientific">Pelomonas dachongensis</name>
    <dbReference type="NCBI Taxonomy" id="3299029"/>
    <lineage>
        <taxon>Bacteria</taxon>
        <taxon>Pseudomonadati</taxon>
        <taxon>Pseudomonadota</taxon>
        <taxon>Betaproteobacteria</taxon>
        <taxon>Burkholderiales</taxon>
        <taxon>Sphaerotilaceae</taxon>
        <taxon>Roseateles</taxon>
    </lineage>
</organism>
<evidence type="ECO:0000313" key="2">
    <source>
        <dbReference type="EMBL" id="MFG6417258.1"/>
    </source>
</evidence>
<dbReference type="PANTHER" id="PTHR35604:SF2">
    <property type="entry name" value="TRANSPOSASE INSH FOR INSERTION SEQUENCE ELEMENT IS5A-RELATED"/>
    <property type="match status" value="1"/>
</dbReference>
<proteinExistence type="predicted"/>
<gene>
    <name evidence="2" type="ORF">ACG02S_25520</name>
</gene>
<feature type="region of interest" description="Disordered" evidence="1">
    <location>
        <begin position="76"/>
        <end position="115"/>
    </location>
</feature>
<reference evidence="2 3" key="1">
    <citation type="submission" date="2024-09" db="EMBL/GenBank/DDBJ databases">
        <title>Novel species of the genus Pelomonas and Roseateles isolated from streams.</title>
        <authorList>
            <person name="Lu H."/>
        </authorList>
    </citation>
    <scope>NUCLEOTIDE SEQUENCE [LARGE SCALE GENOMIC DNA]</scope>
    <source>
        <strain evidence="2 3">DC23W</strain>
    </source>
</reference>
<keyword evidence="3" id="KW-1185">Reference proteome</keyword>
<dbReference type="Proteomes" id="UP001606300">
    <property type="component" value="Unassembled WGS sequence"/>
</dbReference>
<sequence>MEAQLHERPLYHRIAGLQCAPRMPDEATILRFRSPLKKHKLAPPDACGINADLAQQGLLLKAGSVVDATIISAPSSFKSKDGERAPALQTRLHSATSTAPIQTATTPSATHWSAT</sequence>
<evidence type="ECO:0000313" key="3">
    <source>
        <dbReference type="Proteomes" id="UP001606300"/>
    </source>
</evidence>
<dbReference type="EMBL" id="JBIGHY010000019">
    <property type="protein sequence ID" value="MFG6417258.1"/>
    <property type="molecule type" value="Genomic_DNA"/>
</dbReference>
<accession>A0ABW7EXB3</accession>
<evidence type="ECO:0000256" key="1">
    <source>
        <dbReference type="SAM" id="MobiDB-lite"/>
    </source>
</evidence>